<comment type="caution">
    <text evidence="2">The sequence shown here is derived from an EMBL/GenBank/DDBJ whole genome shotgun (WGS) entry which is preliminary data.</text>
</comment>
<proteinExistence type="predicted"/>
<name>A0AAD7MR34_9AGAR</name>
<dbReference type="AlphaFoldDB" id="A0AAD7MR34"/>
<feature type="region of interest" description="Disordered" evidence="1">
    <location>
        <begin position="21"/>
        <end position="43"/>
    </location>
</feature>
<feature type="region of interest" description="Disordered" evidence="1">
    <location>
        <begin position="71"/>
        <end position="103"/>
    </location>
</feature>
<organism evidence="2 3">
    <name type="scientific">Mycena maculata</name>
    <dbReference type="NCBI Taxonomy" id="230809"/>
    <lineage>
        <taxon>Eukaryota</taxon>
        <taxon>Fungi</taxon>
        <taxon>Dikarya</taxon>
        <taxon>Basidiomycota</taxon>
        <taxon>Agaricomycotina</taxon>
        <taxon>Agaricomycetes</taxon>
        <taxon>Agaricomycetidae</taxon>
        <taxon>Agaricales</taxon>
        <taxon>Marasmiineae</taxon>
        <taxon>Mycenaceae</taxon>
        <taxon>Mycena</taxon>
    </lineage>
</organism>
<feature type="region of interest" description="Disordered" evidence="1">
    <location>
        <begin position="264"/>
        <end position="285"/>
    </location>
</feature>
<feature type="compositionally biased region" description="Basic and acidic residues" evidence="1">
    <location>
        <begin position="92"/>
        <end position="103"/>
    </location>
</feature>
<sequence length="323" mass="35618">MAPQTGECHAHNTDSQAECDCAKHHEVQDSSSEDEPDPPKNVLDIVLDAIPDASKAAAGKRRGGKIISTLFGQANQEANKGMRPPKSSDAGSSKKEKGKSKAEAQDNNIFKALGVVVVPDGVLLRDKTLTSLRTKVPDRTSVQVLVSQGLAVLNQNGFEFCRTWSHEELQDFLFSVLPNVFSYFKDLELDSGSPQWLLGDSECSKIKVVSIPQPTGFDVEYIAGQNRTGYRNLQVLIHTYSVLYQTFTDLNTEFLSFMREEDQPVDDVSTGDSRSPTPELGPLFPARQRNKRLVSILSDEEATSIASSSKRAKTLKASKRRWT</sequence>
<protein>
    <submittedName>
        <fullName evidence="2">Uncharacterized protein</fullName>
    </submittedName>
</protein>
<dbReference type="Proteomes" id="UP001215280">
    <property type="component" value="Unassembled WGS sequence"/>
</dbReference>
<keyword evidence="3" id="KW-1185">Reference proteome</keyword>
<evidence type="ECO:0000313" key="2">
    <source>
        <dbReference type="EMBL" id="KAJ7728944.1"/>
    </source>
</evidence>
<evidence type="ECO:0000313" key="3">
    <source>
        <dbReference type="Proteomes" id="UP001215280"/>
    </source>
</evidence>
<evidence type="ECO:0000256" key="1">
    <source>
        <dbReference type="SAM" id="MobiDB-lite"/>
    </source>
</evidence>
<accession>A0AAD7MR34</accession>
<gene>
    <name evidence="2" type="ORF">DFH07DRAFT_969676</name>
</gene>
<dbReference type="EMBL" id="JARJLG010000201">
    <property type="protein sequence ID" value="KAJ7728944.1"/>
    <property type="molecule type" value="Genomic_DNA"/>
</dbReference>
<reference evidence="2" key="1">
    <citation type="submission" date="2023-03" db="EMBL/GenBank/DDBJ databases">
        <title>Massive genome expansion in bonnet fungi (Mycena s.s.) driven by repeated elements and novel gene families across ecological guilds.</title>
        <authorList>
            <consortium name="Lawrence Berkeley National Laboratory"/>
            <person name="Harder C.B."/>
            <person name="Miyauchi S."/>
            <person name="Viragh M."/>
            <person name="Kuo A."/>
            <person name="Thoen E."/>
            <person name="Andreopoulos B."/>
            <person name="Lu D."/>
            <person name="Skrede I."/>
            <person name="Drula E."/>
            <person name="Henrissat B."/>
            <person name="Morin E."/>
            <person name="Kohler A."/>
            <person name="Barry K."/>
            <person name="LaButti K."/>
            <person name="Morin E."/>
            <person name="Salamov A."/>
            <person name="Lipzen A."/>
            <person name="Mereny Z."/>
            <person name="Hegedus B."/>
            <person name="Baldrian P."/>
            <person name="Stursova M."/>
            <person name="Weitz H."/>
            <person name="Taylor A."/>
            <person name="Grigoriev I.V."/>
            <person name="Nagy L.G."/>
            <person name="Martin F."/>
            <person name="Kauserud H."/>
        </authorList>
    </citation>
    <scope>NUCLEOTIDE SEQUENCE</scope>
    <source>
        <strain evidence="2">CBHHK188m</strain>
    </source>
</reference>